<keyword evidence="5 7" id="KW-0648">Protein biosynthesis</keyword>
<evidence type="ECO:0000256" key="5">
    <source>
        <dbReference type="ARBA" id="ARBA00022917"/>
    </source>
</evidence>
<dbReference type="GO" id="GO:0008270">
    <property type="term" value="F:zinc ion binding"/>
    <property type="evidence" value="ECO:0007669"/>
    <property type="project" value="InterPro"/>
</dbReference>
<dbReference type="InterPro" id="IPR001412">
    <property type="entry name" value="aa-tRNA-synth_I_CS"/>
</dbReference>
<keyword evidence="4 7" id="KW-0067">ATP-binding</keyword>
<keyword evidence="3 7" id="KW-0547">Nucleotide-binding</keyword>
<dbReference type="eggNOG" id="COG0008">
    <property type="taxonomic scope" value="Bacteria"/>
</dbReference>
<dbReference type="InterPro" id="IPR014729">
    <property type="entry name" value="Rossmann-like_a/b/a_fold"/>
</dbReference>
<dbReference type="GO" id="GO:0005524">
    <property type="term" value="F:ATP binding"/>
    <property type="evidence" value="ECO:0007669"/>
    <property type="project" value="UniProtKB-UniRule"/>
</dbReference>
<evidence type="ECO:0000256" key="3">
    <source>
        <dbReference type="ARBA" id="ARBA00022741"/>
    </source>
</evidence>
<dbReference type="Proteomes" id="UP000004063">
    <property type="component" value="Chromosome"/>
</dbReference>
<name>D6S891_FINMA</name>
<dbReference type="InterPro" id="IPR008925">
    <property type="entry name" value="aa_tRNA-synth_I_cd-bd_sf"/>
</dbReference>
<dbReference type="STRING" id="525282.HMPREF0391_10677"/>
<evidence type="ECO:0000256" key="6">
    <source>
        <dbReference type="ARBA" id="ARBA00023146"/>
    </source>
</evidence>
<dbReference type="InterPro" id="IPR020058">
    <property type="entry name" value="Glu/Gln-tRNA-synth_Ib_cat-dom"/>
</dbReference>
<organism evidence="10">
    <name type="scientific">Finegoldia magna ATCC 53516</name>
    <dbReference type="NCBI Taxonomy" id="525282"/>
    <lineage>
        <taxon>Bacteria</taxon>
        <taxon>Bacillati</taxon>
        <taxon>Bacillota</taxon>
        <taxon>Tissierellia</taxon>
        <taxon>Tissierellales</taxon>
        <taxon>Peptoniphilaceae</taxon>
        <taxon>Finegoldia</taxon>
    </lineage>
</organism>
<protein>
    <recommendedName>
        <fullName evidence="7">Glutamate--tRNA ligase</fullName>
        <ecNumber evidence="7">6.1.1.17</ecNumber>
    </recommendedName>
    <alternativeName>
        <fullName evidence="7">Glutamyl-tRNA synthetase</fullName>
        <shortName evidence="7">GluRS</shortName>
    </alternativeName>
</protein>
<evidence type="ECO:0000313" key="10">
    <source>
        <dbReference type="EMBL" id="EFH93019.1"/>
    </source>
</evidence>
<reference evidence="10" key="1">
    <citation type="submission" date="2010-05" db="EMBL/GenBank/DDBJ databases">
        <authorList>
            <person name="Muzny D."/>
            <person name="Qin X."/>
            <person name="Buhay C."/>
            <person name="Dugan-Rocha S."/>
            <person name="Ding Y."/>
            <person name="Chen G."/>
            <person name="Hawes A."/>
            <person name="Holder M."/>
            <person name="Jhangiani S."/>
            <person name="Johnson A."/>
            <person name="Khan Z."/>
            <person name="Li Z."/>
            <person name="Liu W."/>
            <person name="Liu X."/>
            <person name="Perez L."/>
            <person name="Shen H."/>
            <person name="Wang Q."/>
            <person name="Watt J."/>
            <person name="Xi L."/>
            <person name="Xin Y."/>
            <person name="Zhou J."/>
            <person name="Deng J."/>
            <person name="Jiang H."/>
            <person name="Liu Y."/>
            <person name="Qu J."/>
            <person name="Song X.-Z."/>
            <person name="Zhang L."/>
            <person name="Villasana D."/>
            <person name="Johnson A."/>
            <person name="Liu J."/>
            <person name="Liyanage D."/>
            <person name="Lorensuhewa L."/>
            <person name="Robinson T."/>
            <person name="Song A."/>
            <person name="Song B.-B."/>
            <person name="Dinh H."/>
            <person name="Thornton R."/>
            <person name="Coyle M."/>
            <person name="Francisco L."/>
            <person name="Jackson L."/>
            <person name="Javaid M."/>
            <person name="Korchina V."/>
            <person name="Kovar C."/>
            <person name="Mata R."/>
            <person name="Mathew T."/>
            <person name="Ngo R."/>
            <person name="Nguyen L."/>
            <person name="Nguyen N."/>
            <person name="Okwuonu G."/>
            <person name="Ongeri F."/>
            <person name="Pham C."/>
            <person name="Simmons D."/>
            <person name="Wilczek-Boney K."/>
            <person name="Hale W."/>
            <person name="Jakkamsetti A."/>
            <person name="Pham P."/>
            <person name="Ruth R."/>
            <person name="San Lucas F."/>
            <person name="Warren J."/>
            <person name="Zhang J."/>
            <person name="Zhao Z."/>
            <person name="Zhou C."/>
            <person name="Zhu D."/>
            <person name="Lee S."/>
            <person name="Bess C."/>
            <person name="Blankenburg K."/>
            <person name="Forbes L."/>
            <person name="Fu Q."/>
            <person name="Gubbala S."/>
            <person name="Hirani K."/>
            <person name="Jayaseelan J.C."/>
            <person name="Lara F."/>
            <person name="Munidasa M."/>
            <person name="Palculict T."/>
            <person name="Patil S."/>
            <person name="Pu L.-L."/>
            <person name="Saada N."/>
            <person name="Tang L."/>
            <person name="Weissenberger G."/>
            <person name="Zhu Y."/>
            <person name="Hemphill L."/>
            <person name="Shang Y."/>
            <person name="Youmans B."/>
            <person name="Ayvaz T."/>
            <person name="Ross M."/>
            <person name="Santibanez J."/>
            <person name="Aqrawi P."/>
            <person name="Gross S."/>
            <person name="Joshi V."/>
            <person name="Fowler G."/>
            <person name="Nazareth L."/>
            <person name="Reid J."/>
            <person name="Worley K."/>
            <person name="Petrosino J."/>
            <person name="Highlander S."/>
            <person name="Gibbs R."/>
        </authorList>
    </citation>
    <scope>NUCLEOTIDE SEQUENCE [LARGE SCALE GENOMIC DNA]</scope>
    <source>
        <strain evidence="10">ATCC 53516</strain>
    </source>
</reference>
<keyword evidence="6 7" id="KW-0030">Aminoacyl-tRNA synthetase</keyword>
<feature type="domain" description="Glutamyl/glutaminyl-tRNA synthetase class Ib catalytic" evidence="8">
    <location>
        <begin position="7"/>
        <end position="334"/>
    </location>
</feature>
<dbReference type="PANTHER" id="PTHR43311:SF2">
    <property type="entry name" value="GLUTAMATE--TRNA LIGASE, MITOCHONDRIAL-RELATED"/>
    <property type="match status" value="1"/>
</dbReference>
<dbReference type="Pfam" id="PF19269">
    <property type="entry name" value="Anticodon_2"/>
    <property type="match status" value="1"/>
</dbReference>
<comment type="subcellular location">
    <subcellularLocation>
        <location evidence="7">Cytoplasm</location>
    </subcellularLocation>
</comment>
<dbReference type="InterPro" id="IPR004527">
    <property type="entry name" value="Glu-tRNA-ligase_bac/mito"/>
</dbReference>
<dbReference type="AlphaFoldDB" id="D6S891"/>
<dbReference type="PROSITE" id="PS00178">
    <property type="entry name" value="AA_TRNA_LIGASE_I"/>
    <property type="match status" value="1"/>
</dbReference>
<dbReference type="SUPFAM" id="SSF52374">
    <property type="entry name" value="Nucleotidylyl transferase"/>
    <property type="match status" value="1"/>
</dbReference>
<dbReference type="GO" id="GO:0004818">
    <property type="term" value="F:glutamate-tRNA ligase activity"/>
    <property type="evidence" value="ECO:0007669"/>
    <property type="project" value="UniProtKB-UniRule"/>
</dbReference>
<proteinExistence type="inferred from homology"/>
<gene>
    <name evidence="7 10" type="primary">gltX</name>
    <name evidence="10" type="ORF">HMPREF0391_10677</name>
</gene>
<dbReference type="PRINTS" id="PR00987">
    <property type="entry name" value="TRNASYNTHGLU"/>
</dbReference>
<dbReference type="EC" id="6.1.1.17" evidence="7"/>
<dbReference type="InterPro" id="IPR033910">
    <property type="entry name" value="GluRS_core"/>
</dbReference>
<dbReference type="SUPFAM" id="SSF48163">
    <property type="entry name" value="An anticodon-binding domain of class I aminoacyl-tRNA synthetases"/>
    <property type="match status" value="1"/>
</dbReference>
<feature type="short sequence motif" description="'KMSKS' region" evidence="7">
    <location>
        <begin position="265"/>
        <end position="269"/>
    </location>
</feature>
<keyword evidence="2 7" id="KW-0436">Ligase</keyword>
<dbReference type="GO" id="GO:0006424">
    <property type="term" value="P:glutamyl-tRNA aminoacylation"/>
    <property type="evidence" value="ECO:0007669"/>
    <property type="project" value="UniProtKB-UniRule"/>
</dbReference>
<feature type="domain" description="Aminoacyl-tRNA synthetase class I anticodon-binding" evidence="9">
    <location>
        <begin position="347"/>
        <end position="491"/>
    </location>
</feature>
<dbReference type="Pfam" id="PF00749">
    <property type="entry name" value="tRNA-synt_1c"/>
    <property type="match status" value="1"/>
</dbReference>
<dbReference type="CDD" id="cd00808">
    <property type="entry name" value="GluRS_core"/>
    <property type="match status" value="1"/>
</dbReference>
<comment type="caution">
    <text evidence="10">The sequence shown here is derived from an EMBL/GenBank/DDBJ whole genome shotgun (WGS) entry which is preliminary data.</text>
</comment>
<dbReference type="InterPro" id="IPR045462">
    <property type="entry name" value="aa-tRNA-synth_I_cd-bd"/>
</dbReference>
<dbReference type="InterPro" id="IPR000924">
    <property type="entry name" value="Glu/Gln-tRNA-synth"/>
</dbReference>
<comment type="similarity">
    <text evidence="1 7">Belongs to the class-I aminoacyl-tRNA synthetase family. Glutamate--tRNA ligase type 1 subfamily.</text>
</comment>
<evidence type="ECO:0000256" key="2">
    <source>
        <dbReference type="ARBA" id="ARBA00022598"/>
    </source>
</evidence>
<dbReference type="EMBL" id="ACHM02000002">
    <property type="protein sequence ID" value="EFH93019.1"/>
    <property type="molecule type" value="Genomic_DNA"/>
</dbReference>
<evidence type="ECO:0000259" key="8">
    <source>
        <dbReference type="Pfam" id="PF00749"/>
    </source>
</evidence>
<comment type="caution">
    <text evidence="7">Lacks conserved residue(s) required for the propagation of feature annotation.</text>
</comment>
<dbReference type="PANTHER" id="PTHR43311">
    <property type="entry name" value="GLUTAMATE--TRNA LIGASE"/>
    <property type="match status" value="1"/>
</dbReference>
<dbReference type="GO" id="GO:0005737">
    <property type="term" value="C:cytoplasm"/>
    <property type="evidence" value="ECO:0007669"/>
    <property type="project" value="UniProtKB-SubCell"/>
</dbReference>
<dbReference type="InterPro" id="IPR049940">
    <property type="entry name" value="GluQ/Sye"/>
</dbReference>
<comment type="function">
    <text evidence="7">Catalyzes the attachment of glutamate to tRNA(Glu) in a two-step reaction: glutamate is first activated by ATP to form Glu-AMP and then transferred to the acceptor end of tRNA(Glu).</text>
</comment>
<evidence type="ECO:0000256" key="4">
    <source>
        <dbReference type="ARBA" id="ARBA00022840"/>
    </source>
</evidence>
<comment type="catalytic activity">
    <reaction evidence="7">
        <text>tRNA(Glu) + L-glutamate + ATP = L-glutamyl-tRNA(Glu) + AMP + diphosphate</text>
        <dbReference type="Rhea" id="RHEA:23540"/>
        <dbReference type="Rhea" id="RHEA-COMP:9663"/>
        <dbReference type="Rhea" id="RHEA-COMP:9680"/>
        <dbReference type="ChEBI" id="CHEBI:29985"/>
        <dbReference type="ChEBI" id="CHEBI:30616"/>
        <dbReference type="ChEBI" id="CHEBI:33019"/>
        <dbReference type="ChEBI" id="CHEBI:78442"/>
        <dbReference type="ChEBI" id="CHEBI:78520"/>
        <dbReference type="ChEBI" id="CHEBI:456215"/>
        <dbReference type="EC" id="6.1.1.17"/>
    </reaction>
</comment>
<keyword evidence="7" id="KW-0963">Cytoplasm</keyword>
<dbReference type="HAMAP" id="MF_00022">
    <property type="entry name" value="Glu_tRNA_synth_type1"/>
    <property type="match status" value="1"/>
</dbReference>
<dbReference type="FunFam" id="3.40.50.620:FF:000045">
    <property type="entry name" value="Glutamate--tRNA ligase, mitochondrial"/>
    <property type="match status" value="1"/>
</dbReference>
<dbReference type="HOGENOM" id="CLU_015768_6_1_9"/>
<dbReference type="InterPro" id="IPR020751">
    <property type="entry name" value="aa-tRNA-synth_I_codon-bd_sub2"/>
</dbReference>
<accession>D6S891</accession>
<feature type="binding site" evidence="7">
    <location>
        <position position="268"/>
    </location>
    <ligand>
        <name>ATP</name>
        <dbReference type="ChEBI" id="CHEBI:30616"/>
    </ligand>
</feature>
<dbReference type="NCBIfam" id="TIGR00464">
    <property type="entry name" value="gltX_bact"/>
    <property type="match status" value="1"/>
</dbReference>
<dbReference type="GO" id="GO:0000049">
    <property type="term" value="F:tRNA binding"/>
    <property type="evidence" value="ECO:0007669"/>
    <property type="project" value="InterPro"/>
</dbReference>
<sequence length="493" mass="56678">MGDIMSEVRVRFAPSPTGFLHIGGLRTALYNYLYAKRNNGKFLLRIEDTDRTRYVDGAIENLLEQLKWAGLDPDEGVVLDDEGKVTEVGECGPYVQSDRVKQGLYQKYIDELIEKGYAYYCFCSKERLDQVKAQQKADGLMPKYDGLCRGISIEDAKKRIANGEEYVIRLKLPENKEITFNDAIKGKITFNTNDMDDQVLIKSDGFPTYHFAVVVDDHLMGITHIVRGDEWISSTAKHVYMYQCFGWDVPEFVHLPVVLNKSGKKLSKRNDDVAVKDFRTKGYLPEAIDNYLALVGWSSEDNQEIMSMDELKQKFDFSRVSKSGGVFDTEKLNWINRHYIKEIENEELASMLKPYLVEDGVISEDYPDYKLLEIASLFKEELDYLAEITEKVEFLFKDYEMDDDAKEFLNYEKLDELMNALKEEIESVDEIEKEFASGIMKRVQKKTGIKGKDLWMTTRAVVTGNVHGPDLDSIMVVLGKQEVLDRINKALNR</sequence>
<comment type="subunit">
    <text evidence="7">Monomer.</text>
</comment>
<evidence type="ECO:0000256" key="7">
    <source>
        <dbReference type="HAMAP-Rule" id="MF_00022"/>
    </source>
</evidence>
<feature type="short sequence motif" description="'HIGH' region" evidence="7">
    <location>
        <begin position="14"/>
        <end position="24"/>
    </location>
</feature>
<evidence type="ECO:0000259" key="9">
    <source>
        <dbReference type="Pfam" id="PF19269"/>
    </source>
</evidence>
<dbReference type="Gene3D" id="3.40.50.620">
    <property type="entry name" value="HUPs"/>
    <property type="match status" value="1"/>
</dbReference>
<evidence type="ECO:0000256" key="1">
    <source>
        <dbReference type="ARBA" id="ARBA00007894"/>
    </source>
</evidence>
<dbReference type="Gene3D" id="1.10.10.350">
    <property type="match status" value="1"/>
</dbReference>